<dbReference type="AlphaFoldDB" id="A0A9W4SE09"/>
<reference evidence="2" key="1">
    <citation type="submission" date="2022-08" db="EMBL/GenBank/DDBJ databases">
        <authorList>
            <person name="Kallberg Y."/>
            <person name="Tangrot J."/>
            <person name="Rosling A."/>
        </authorList>
    </citation>
    <scope>NUCLEOTIDE SEQUENCE</scope>
    <source>
        <strain evidence="2">Wild A</strain>
    </source>
</reference>
<keyword evidence="1" id="KW-0175">Coiled coil</keyword>
<dbReference type="Proteomes" id="UP001153678">
    <property type="component" value="Unassembled WGS sequence"/>
</dbReference>
<dbReference type="OrthoDB" id="2963168at2759"/>
<comment type="caution">
    <text evidence="2">The sequence shown here is derived from an EMBL/GenBank/DDBJ whole genome shotgun (WGS) entry which is preliminary data.</text>
</comment>
<organism evidence="2 3">
    <name type="scientific">Funneliformis geosporum</name>
    <dbReference type="NCBI Taxonomy" id="1117311"/>
    <lineage>
        <taxon>Eukaryota</taxon>
        <taxon>Fungi</taxon>
        <taxon>Fungi incertae sedis</taxon>
        <taxon>Mucoromycota</taxon>
        <taxon>Glomeromycotina</taxon>
        <taxon>Glomeromycetes</taxon>
        <taxon>Glomerales</taxon>
        <taxon>Glomeraceae</taxon>
        <taxon>Funneliformis</taxon>
    </lineage>
</organism>
<proteinExistence type="predicted"/>
<protein>
    <submittedName>
        <fullName evidence="2">9202_t:CDS:1</fullName>
    </submittedName>
</protein>
<name>A0A9W4SE09_9GLOM</name>
<dbReference type="SUPFAM" id="SSF53067">
    <property type="entry name" value="Actin-like ATPase domain"/>
    <property type="match status" value="1"/>
</dbReference>
<evidence type="ECO:0000313" key="3">
    <source>
        <dbReference type="Proteomes" id="UP001153678"/>
    </source>
</evidence>
<gene>
    <name evidence="2" type="ORF">FWILDA_LOCUS2340</name>
</gene>
<dbReference type="InterPro" id="IPR043129">
    <property type="entry name" value="ATPase_NBD"/>
</dbReference>
<dbReference type="EMBL" id="CAMKVN010000263">
    <property type="protein sequence ID" value="CAI2165978.1"/>
    <property type="molecule type" value="Genomic_DNA"/>
</dbReference>
<dbReference type="PANTHER" id="PTHR14187">
    <property type="entry name" value="ALPHA KINASE/ELONGATION FACTOR 2 KINASE"/>
    <property type="match status" value="1"/>
</dbReference>
<keyword evidence="3" id="KW-1185">Reference proteome</keyword>
<dbReference type="PANTHER" id="PTHR14187:SF5">
    <property type="entry name" value="HEAT SHOCK 70 KDA PROTEIN 12A"/>
    <property type="match status" value="1"/>
</dbReference>
<sequence length="421" mass="49393">MAERIGIDLEKLNNKLKNLLEENNRLKQQHKDFQKENRETLRINSELKNKLQEKDDQLEKLQQKVQNLEAQKNEFEMLSQTLEKTLEMLEWSNSYNKDEILVVVGFDFGTTYSGFAYCHISKPQEIYAHDQWPESLVKKQMQRNGNYKRPVELFKLCLCQPHPLPPLLDYKKAITDYFREIGKEMKKTIATWYPGIDFLKNVLLVLTKFHEGKTALRSEMLCGSTFVDKEFIEYLSRKLGNSAMEMFRENHYEQMQFLIQEFCKSCKWPFTGEKQDFSSYELDLDVSAPMLKKYITNDMIEKIEEDEWIIEIGFNDIKSMFDPVVEKILNLIHKQLNSSLETCSAMFLIGGFSESKYLQRRIKENFAHRVHTILVPGSPIVTIELGAVIYDEKRSKKYDGYGNLIEAVDADLAKQSMCQKN</sequence>
<evidence type="ECO:0000256" key="1">
    <source>
        <dbReference type="SAM" id="Coils"/>
    </source>
</evidence>
<evidence type="ECO:0000313" key="2">
    <source>
        <dbReference type="EMBL" id="CAI2165978.1"/>
    </source>
</evidence>
<accession>A0A9W4SE09</accession>
<feature type="coiled-coil region" evidence="1">
    <location>
        <begin position="2"/>
        <end position="88"/>
    </location>
</feature>